<dbReference type="EMBL" id="BAAAMR010000044">
    <property type="protein sequence ID" value="GAA2146702.1"/>
    <property type="molecule type" value="Genomic_DNA"/>
</dbReference>
<gene>
    <name evidence="5" type="ORF">GCM10009727_48230</name>
</gene>
<dbReference type="Pfam" id="PF00501">
    <property type="entry name" value="AMP-binding"/>
    <property type="match status" value="1"/>
</dbReference>
<dbReference type="PANTHER" id="PTHR43201:SF5">
    <property type="entry name" value="MEDIUM-CHAIN ACYL-COA LIGASE ACSF2, MITOCHONDRIAL"/>
    <property type="match status" value="1"/>
</dbReference>
<comment type="caution">
    <text evidence="5">The sequence shown here is derived from an EMBL/GenBank/DDBJ whole genome shotgun (WGS) entry which is preliminary data.</text>
</comment>
<dbReference type="Proteomes" id="UP001501020">
    <property type="component" value="Unassembled WGS sequence"/>
</dbReference>
<dbReference type="InterPro" id="IPR020845">
    <property type="entry name" value="AMP-binding_CS"/>
</dbReference>
<keyword evidence="6" id="KW-1185">Reference proteome</keyword>
<dbReference type="InterPro" id="IPR025110">
    <property type="entry name" value="AMP-bd_C"/>
</dbReference>
<organism evidence="5 6">
    <name type="scientific">Actinomadura napierensis</name>
    <dbReference type="NCBI Taxonomy" id="267854"/>
    <lineage>
        <taxon>Bacteria</taxon>
        <taxon>Bacillati</taxon>
        <taxon>Actinomycetota</taxon>
        <taxon>Actinomycetes</taxon>
        <taxon>Streptosporangiales</taxon>
        <taxon>Thermomonosporaceae</taxon>
        <taxon>Actinomadura</taxon>
    </lineage>
</organism>
<dbReference type="InterPro" id="IPR000873">
    <property type="entry name" value="AMP-dep_synth/lig_dom"/>
</dbReference>
<dbReference type="RefSeq" id="WP_344271129.1">
    <property type="nucleotide sequence ID" value="NZ_BAAAMR010000044.1"/>
</dbReference>
<dbReference type="Gene3D" id="3.30.300.30">
    <property type="match status" value="1"/>
</dbReference>
<protein>
    <submittedName>
        <fullName evidence="5">AMP-binding protein</fullName>
    </submittedName>
</protein>
<dbReference type="Pfam" id="PF13193">
    <property type="entry name" value="AMP-binding_C"/>
    <property type="match status" value="1"/>
</dbReference>
<feature type="domain" description="AMP-binding enzyme C-terminal" evidence="4">
    <location>
        <begin position="426"/>
        <end position="500"/>
    </location>
</feature>
<reference evidence="5 6" key="1">
    <citation type="journal article" date="2019" name="Int. J. Syst. Evol. Microbiol.">
        <title>The Global Catalogue of Microorganisms (GCM) 10K type strain sequencing project: providing services to taxonomists for standard genome sequencing and annotation.</title>
        <authorList>
            <consortium name="The Broad Institute Genomics Platform"/>
            <consortium name="The Broad Institute Genome Sequencing Center for Infectious Disease"/>
            <person name="Wu L."/>
            <person name="Ma J."/>
        </authorList>
    </citation>
    <scope>NUCLEOTIDE SEQUENCE [LARGE SCALE GENOMIC DNA]</scope>
    <source>
        <strain evidence="5 6">JCM 13850</strain>
    </source>
</reference>
<evidence type="ECO:0000313" key="5">
    <source>
        <dbReference type="EMBL" id="GAA2146702.1"/>
    </source>
</evidence>
<dbReference type="InterPro" id="IPR045851">
    <property type="entry name" value="AMP-bd_C_sf"/>
</dbReference>
<name>A0ABN2ZS83_9ACTN</name>
<evidence type="ECO:0000259" key="3">
    <source>
        <dbReference type="Pfam" id="PF00501"/>
    </source>
</evidence>
<dbReference type="SUPFAM" id="SSF56801">
    <property type="entry name" value="Acetyl-CoA synthetase-like"/>
    <property type="match status" value="1"/>
</dbReference>
<feature type="domain" description="AMP-dependent synthetase/ligase" evidence="3">
    <location>
        <begin position="24"/>
        <end position="375"/>
    </location>
</feature>
<evidence type="ECO:0000256" key="2">
    <source>
        <dbReference type="ARBA" id="ARBA00022598"/>
    </source>
</evidence>
<dbReference type="InterPro" id="IPR042099">
    <property type="entry name" value="ANL_N_sf"/>
</dbReference>
<evidence type="ECO:0000259" key="4">
    <source>
        <dbReference type="Pfam" id="PF13193"/>
    </source>
</evidence>
<dbReference type="PROSITE" id="PS00455">
    <property type="entry name" value="AMP_BINDING"/>
    <property type="match status" value="1"/>
</dbReference>
<comment type="similarity">
    <text evidence="1">Belongs to the ATP-dependent AMP-binding enzyme family.</text>
</comment>
<dbReference type="Gene3D" id="3.40.50.12780">
    <property type="entry name" value="N-terminal domain of ligase-like"/>
    <property type="match status" value="1"/>
</dbReference>
<dbReference type="PANTHER" id="PTHR43201">
    <property type="entry name" value="ACYL-COA SYNTHETASE"/>
    <property type="match status" value="1"/>
</dbReference>
<sequence length="528" mass="55730">MSAGEGPAVGGDALLEASVGDGLRQQALVNGDRPAVLWEAGGALRRLTYGQLEARANAVAYGLRDLEPGDRVAVWGRNCVEWVLLEYACALRGLVLAPLNTAWTNGEAAAAIELAEPSVLFTGEDGRGVPLEERAQLLAGGACVRLLRDLSGQADAPPSRRDVPAGAPFLMQFTSGTTGRAKGALLSHRSVLNSAQLRERRDLASGGVCLNSVPYHHIGGSLYVVLGALTSGGAFIVVDRFDPGETVRLLSLAGVTHLGGVPIMIERVLDRPGLRAAARTVKTVALGGADISPRLVRRIQDELGATVLTTYGQSECPIITCSTPSDDPESLATTAGRPVEATEVRIVDRATGRAVAPGETGEILVRSPMVMEGYFRKPERTAEVLPGDGFLRTGDLGSMDADGNIVIRGRSREVIIRGGENIYPAEVEAALSEHPEVAACAVVGVADPDWGELVGASVVPRGDPIDPQELEAFLSGRIAHFKIPRVWRFVGGLPMTAAGKCRRTQVKEEMNTSVDVPDVWRTPGRSAS</sequence>
<accession>A0ABN2ZS83</accession>
<evidence type="ECO:0000256" key="1">
    <source>
        <dbReference type="ARBA" id="ARBA00006432"/>
    </source>
</evidence>
<keyword evidence="2" id="KW-0436">Ligase</keyword>
<proteinExistence type="inferred from homology"/>
<evidence type="ECO:0000313" key="6">
    <source>
        <dbReference type="Proteomes" id="UP001501020"/>
    </source>
</evidence>